<dbReference type="AlphaFoldDB" id="A0A1K1PS83"/>
<dbReference type="Proteomes" id="UP000182248">
    <property type="component" value="Unassembled WGS sequence"/>
</dbReference>
<sequence>MHNILYTQEFIKNNLIKLIFSILPKPSVSSGSLKYRADIAYTYHIQPFQKQT</sequence>
<protein>
    <submittedName>
        <fullName evidence="1">Uncharacterized protein</fullName>
    </submittedName>
</protein>
<accession>A0A1K1PS83</accession>
<dbReference type="EMBL" id="FPJE01000009">
    <property type="protein sequence ID" value="SFW50425.1"/>
    <property type="molecule type" value="Genomic_DNA"/>
</dbReference>
<name>A0A1K1PS83_9FLAO</name>
<reference evidence="1 2" key="1">
    <citation type="submission" date="2016-11" db="EMBL/GenBank/DDBJ databases">
        <authorList>
            <person name="Jaros S."/>
            <person name="Januszkiewicz K."/>
            <person name="Wedrychowicz H."/>
        </authorList>
    </citation>
    <scope>NUCLEOTIDE SEQUENCE [LARGE SCALE GENOMIC DNA]</scope>
    <source>
        <strain evidence="1 2">CGMCC 1.12145</strain>
    </source>
</reference>
<organism evidence="1 2">
    <name type="scientific">Sinomicrobium oceani</name>
    <dbReference type="NCBI Taxonomy" id="1150368"/>
    <lineage>
        <taxon>Bacteria</taxon>
        <taxon>Pseudomonadati</taxon>
        <taxon>Bacteroidota</taxon>
        <taxon>Flavobacteriia</taxon>
        <taxon>Flavobacteriales</taxon>
        <taxon>Flavobacteriaceae</taxon>
        <taxon>Sinomicrobium</taxon>
    </lineage>
</organism>
<evidence type="ECO:0000313" key="2">
    <source>
        <dbReference type="Proteomes" id="UP000182248"/>
    </source>
</evidence>
<keyword evidence="2" id="KW-1185">Reference proteome</keyword>
<evidence type="ECO:0000313" key="1">
    <source>
        <dbReference type="EMBL" id="SFW50425.1"/>
    </source>
</evidence>
<proteinExistence type="predicted"/>
<gene>
    <name evidence="1" type="ORF">SAMN02927921_01996</name>
</gene>